<gene>
    <name evidence="4" type="ORF">E6H03_10040</name>
</gene>
<reference evidence="4 5" key="1">
    <citation type="journal article" date="2019" name="Nat. Microbiol.">
        <title>Mediterranean grassland soil C-N compound turnover is dependent on rainfall and depth, and is mediated by genomically divergent microorganisms.</title>
        <authorList>
            <person name="Diamond S."/>
            <person name="Andeer P.F."/>
            <person name="Li Z."/>
            <person name="Crits-Christoph A."/>
            <person name="Burstein D."/>
            <person name="Anantharaman K."/>
            <person name="Lane K.R."/>
            <person name="Thomas B.C."/>
            <person name="Pan C."/>
            <person name="Northen T.R."/>
            <person name="Banfield J.F."/>
        </authorList>
    </citation>
    <scope>NUCLEOTIDE SEQUENCE [LARGE SCALE GENOMIC DNA]</scope>
    <source>
        <strain evidence="4">NP_6</strain>
    </source>
</reference>
<dbReference type="Pfam" id="PF00171">
    <property type="entry name" value="Aldedh"/>
    <property type="match status" value="2"/>
</dbReference>
<proteinExistence type="inferred from homology"/>
<dbReference type="InterPro" id="IPR051020">
    <property type="entry name" value="ALDH-related_metabolic_enz"/>
</dbReference>
<organism evidence="4 5">
    <name type="scientific">Candidatus Segetimicrobium genomatis</name>
    <dbReference type="NCBI Taxonomy" id="2569760"/>
    <lineage>
        <taxon>Bacteria</taxon>
        <taxon>Bacillati</taxon>
        <taxon>Candidatus Sysuimicrobiota</taxon>
        <taxon>Candidatus Sysuimicrobiia</taxon>
        <taxon>Candidatus Sysuimicrobiales</taxon>
        <taxon>Candidatus Segetimicrobiaceae</taxon>
        <taxon>Candidatus Segetimicrobium</taxon>
    </lineage>
</organism>
<dbReference type="InterPro" id="IPR016161">
    <property type="entry name" value="Ald_DH/histidinol_DH"/>
</dbReference>
<evidence type="ECO:0000313" key="4">
    <source>
        <dbReference type="EMBL" id="TMI79532.1"/>
    </source>
</evidence>
<dbReference type="PANTHER" id="PTHR42991:SF1">
    <property type="entry name" value="ALDEHYDE DEHYDROGENASE"/>
    <property type="match status" value="1"/>
</dbReference>
<dbReference type="Gene3D" id="3.40.309.10">
    <property type="entry name" value="Aldehyde Dehydrogenase, Chain A, domain 2"/>
    <property type="match status" value="2"/>
</dbReference>
<accession>A0A537J846</accession>
<evidence type="ECO:0000259" key="3">
    <source>
        <dbReference type="Pfam" id="PF00171"/>
    </source>
</evidence>
<feature type="domain" description="Aldehyde dehydrogenase" evidence="3">
    <location>
        <begin position="1"/>
        <end position="122"/>
    </location>
</feature>
<dbReference type="InterPro" id="IPR016163">
    <property type="entry name" value="Ald_DH_C"/>
</dbReference>
<evidence type="ECO:0000313" key="5">
    <source>
        <dbReference type="Proteomes" id="UP000318093"/>
    </source>
</evidence>
<dbReference type="InterPro" id="IPR016162">
    <property type="entry name" value="Ald_DH_N"/>
</dbReference>
<dbReference type="Proteomes" id="UP000318093">
    <property type="component" value="Unassembled WGS sequence"/>
</dbReference>
<protein>
    <submittedName>
        <fullName evidence="4">Aldehyde dehydrogenase family protein</fullName>
    </submittedName>
</protein>
<dbReference type="Gene3D" id="3.40.605.10">
    <property type="entry name" value="Aldehyde Dehydrogenase, Chain A, domain 1"/>
    <property type="match status" value="2"/>
</dbReference>
<dbReference type="SUPFAM" id="SSF53720">
    <property type="entry name" value="ALDH-like"/>
    <property type="match status" value="1"/>
</dbReference>
<comment type="similarity">
    <text evidence="1">Belongs to the aldehyde dehydrogenase family.</text>
</comment>
<dbReference type="InterPro" id="IPR015590">
    <property type="entry name" value="Aldehyde_DH_dom"/>
</dbReference>
<feature type="domain" description="Aldehyde dehydrogenase" evidence="3">
    <location>
        <begin position="123"/>
        <end position="241"/>
    </location>
</feature>
<name>A0A537J846_9BACT</name>
<dbReference type="PANTHER" id="PTHR42991">
    <property type="entry name" value="ALDEHYDE DEHYDROGENASE"/>
    <property type="match status" value="1"/>
</dbReference>
<keyword evidence="2" id="KW-0560">Oxidoreductase</keyword>
<dbReference type="GO" id="GO:0008911">
    <property type="term" value="F:lactaldehyde dehydrogenase (NAD+) activity"/>
    <property type="evidence" value="ECO:0007669"/>
    <property type="project" value="TreeGrafter"/>
</dbReference>
<evidence type="ECO:0000256" key="2">
    <source>
        <dbReference type="ARBA" id="ARBA00023002"/>
    </source>
</evidence>
<evidence type="ECO:0000256" key="1">
    <source>
        <dbReference type="ARBA" id="ARBA00009986"/>
    </source>
</evidence>
<dbReference type="EMBL" id="VBAN01000321">
    <property type="protein sequence ID" value="TMI79532.1"/>
    <property type="molecule type" value="Genomic_DNA"/>
</dbReference>
<dbReference type="AlphaFoldDB" id="A0A537J846"/>
<comment type="caution">
    <text evidence="4">The sequence shown here is derived from an EMBL/GenBank/DDBJ whole genome shotgun (WGS) entry which is preliminary data.</text>
</comment>
<sequence>GEALCRDPRVRKITFTGSRDVGEQICRVAGLKKVTMELGSNAPLIVMPDADLEKVATAVAATGFSNAGQVCISCQRILPLKSIYADFLNVLKPKVAALATGNPLEEKTKMGPMVRERDAVRVGERRGAIYAPTVLADVKPDMRISRSELFGPAVAVTPVGTIDDAIAMANDTNYGLSAGIFTQNIDWAMKFVQEVESGNLHINWGPQWRADLMPYGGLKESGFGKEGPKYAVQEMTELKMVVMHLS</sequence>
<feature type="non-terminal residue" evidence="4">
    <location>
        <position position="1"/>
    </location>
</feature>